<proteinExistence type="predicted"/>
<feature type="signal peptide" evidence="2">
    <location>
        <begin position="1"/>
        <end position="17"/>
    </location>
</feature>
<feature type="compositionally biased region" description="Polar residues" evidence="1">
    <location>
        <begin position="94"/>
        <end position="109"/>
    </location>
</feature>
<evidence type="ECO:0000313" key="4">
    <source>
        <dbReference type="WBParaSite" id="ACAC_0001422601-mRNA-1"/>
    </source>
</evidence>
<evidence type="ECO:0000256" key="2">
    <source>
        <dbReference type="SAM" id="SignalP"/>
    </source>
</evidence>
<organism evidence="3 4">
    <name type="scientific">Angiostrongylus cantonensis</name>
    <name type="common">Rat lungworm</name>
    <dbReference type="NCBI Taxonomy" id="6313"/>
    <lineage>
        <taxon>Eukaryota</taxon>
        <taxon>Metazoa</taxon>
        <taxon>Ecdysozoa</taxon>
        <taxon>Nematoda</taxon>
        <taxon>Chromadorea</taxon>
        <taxon>Rhabditida</taxon>
        <taxon>Rhabditina</taxon>
        <taxon>Rhabditomorpha</taxon>
        <taxon>Strongyloidea</taxon>
        <taxon>Metastrongylidae</taxon>
        <taxon>Angiostrongylus</taxon>
    </lineage>
</organism>
<feature type="region of interest" description="Disordered" evidence="1">
    <location>
        <begin position="17"/>
        <end position="189"/>
    </location>
</feature>
<evidence type="ECO:0000256" key="1">
    <source>
        <dbReference type="SAM" id="MobiDB-lite"/>
    </source>
</evidence>
<keyword evidence="2" id="KW-0732">Signal</keyword>
<evidence type="ECO:0000313" key="3">
    <source>
        <dbReference type="Proteomes" id="UP000035642"/>
    </source>
</evidence>
<feature type="compositionally biased region" description="Basic and acidic residues" evidence="1">
    <location>
        <begin position="145"/>
        <end position="174"/>
    </location>
</feature>
<sequence>MKLTIVVILLVSSYAHSHSNAGEKGGNPNLSEKNGEKQNEVAEDQTCTDLEEGDPDIIGEVPDDDDDDESFEVVDDSDCDSTTDTEKKAPITEESMTTKEYSLQHQNHLSGDKDGKRSVRNETGHGDGAATDNLHRLRAKRHSHRSIESEEGERTLDADDDPLKRKRRNTEFKKGGHYRGGIMFQNLKT</sequence>
<feature type="compositionally biased region" description="Basic and acidic residues" evidence="1">
    <location>
        <begin position="110"/>
        <end position="125"/>
    </location>
</feature>
<keyword evidence="3" id="KW-1185">Reference proteome</keyword>
<dbReference type="AlphaFoldDB" id="A0A0K0DR37"/>
<dbReference type="WBParaSite" id="ACAC_0001422601-mRNA-1">
    <property type="protein sequence ID" value="ACAC_0001422601-mRNA-1"/>
    <property type="gene ID" value="ACAC_0001422601"/>
</dbReference>
<protein>
    <submittedName>
        <fullName evidence="4">Uncharacterized protein</fullName>
    </submittedName>
</protein>
<accession>A0A0K0DR37</accession>
<dbReference type="Proteomes" id="UP000035642">
    <property type="component" value="Unassembled WGS sequence"/>
</dbReference>
<feature type="compositionally biased region" description="Acidic residues" evidence="1">
    <location>
        <begin position="49"/>
        <end position="83"/>
    </location>
</feature>
<feature type="chain" id="PRO_5005326900" evidence="2">
    <location>
        <begin position="18"/>
        <end position="189"/>
    </location>
</feature>
<reference evidence="4" key="2">
    <citation type="submission" date="2017-02" db="UniProtKB">
        <authorList>
            <consortium name="WormBaseParasite"/>
        </authorList>
    </citation>
    <scope>IDENTIFICATION</scope>
</reference>
<name>A0A0K0DR37_ANGCA</name>
<reference evidence="3" key="1">
    <citation type="submission" date="2012-09" db="EMBL/GenBank/DDBJ databases">
        <authorList>
            <person name="Martin A.A."/>
        </authorList>
    </citation>
    <scope>NUCLEOTIDE SEQUENCE</scope>
</reference>